<gene>
    <name evidence="2" type="ORF">QBC46DRAFT_422039</name>
</gene>
<organism evidence="2 3">
    <name type="scientific">Diplogelasinospora grovesii</name>
    <dbReference type="NCBI Taxonomy" id="303347"/>
    <lineage>
        <taxon>Eukaryota</taxon>
        <taxon>Fungi</taxon>
        <taxon>Dikarya</taxon>
        <taxon>Ascomycota</taxon>
        <taxon>Pezizomycotina</taxon>
        <taxon>Sordariomycetes</taxon>
        <taxon>Sordariomycetidae</taxon>
        <taxon>Sordariales</taxon>
        <taxon>Diplogelasinosporaceae</taxon>
        <taxon>Diplogelasinospora</taxon>
    </lineage>
</organism>
<evidence type="ECO:0000313" key="3">
    <source>
        <dbReference type="Proteomes" id="UP001303473"/>
    </source>
</evidence>
<comment type="caution">
    <text evidence="2">The sequence shown here is derived from an EMBL/GenBank/DDBJ whole genome shotgun (WGS) entry which is preliminary data.</text>
</comment>
<feature type="compositionally biased region" description="Polar residues" evidence="1">
    <location>
        <begin position="183"/>
        <end position="193"/>
    </location>
</feature>
<proteinExistence type="predicted"/>
<sequence length="459" mass="49289">MTPSPPSDAFLSIRASCDRCRSRRSATEQDQKPNGSRRRPMTASISVSIADGRTAPTVSAPNPVSNPSDAQNCPDSVAEEAQATTPKTQMTARDEAFAFYDSWNQASTQNEMALLQAPGAGGADNTFLEYTFQENTTIHDRQLFTSDISLVSEGDGELNFLNYGVVTSSASESQSTSGLGCTPTKTDPATSDSSAATRLLLNLASDLHERREALENGPWQLEKARPALDGYPIGIVLCLSQELTNVANALRGSQYIDECSASNRRVQPNDQGNCISAEDPTTLRDISAATTCSPSLDISVTLILLSCYVTLTRISTTVLGHFENYLHCHPTGVVMVLPLTVYPTSAACLSDLPLTNAPYNRIHTAMCMLLNSLEQAEEALGLPFTMRSAAGLSGLQSGGCISETETEAEALSDDADGHMASGVIRWEMVARTNDMKSVMADLRSKVIQVKARVREQMGL</sequence>
<dbReference type="AlphaFoldDB" id="A0AAN6MZT7"/>
<evidence type="ECO:0000256" key="1">
    <source>
        <dbReference type="SAM" id="MobiDB-lite"/>
    </source>
</evidence>
<keyword evidence="3" id="KW-1185">Reference proteome</keyword>
<dbReference type="Proteomes" id="UP001303473">
    <property type="component" value="Unassembled WGS sequence"/>
</dbReference>
<dbReference type="EMBL" id="MU853916">
    <property type="protein sequence ID" value="KAK3935593.1"/>
    <property type="molecule type" value="Genomic_DNA"/>
</dbReference>
<accession>A0AAN6MZT7</accession>
<reference evidence="3" key="1">
    <citation type="journal article" date="2023" name="Mol. Phylogenet. Evol.">
        <title>Genome-scale phylogeny and comparative genomics of the fungal order Sordariales.</title>
        <authorList>
            <person name="Hensen N."/>
            <person name="Bonometti L."/>
            <person name="Westerberg I."/>
            <person name="Brannstrom I.O."/>
            <person name="Guillou S."/>
            <person name="Cros-Aarteil S."/>
            <person name="Calhoun S."/>
            <person name="Haridas S."/>
            <person name="Kuo A."/>
            <person name="Mondo S."/>
            <person name="Pangilinan J."/>
            <person name="Riley R."/>
            <person name="LaButti K."/>
            <person name="Andreopoulos B."/>
            <person name="Lipzen A."/>
            <person name="Chen C."/>
            <person name="Yan M."/>
            <person name="Daum C."/>
            <person name="Ng V."/>
            <person name="Clum A."/>
            <person name="Steindorff A."/>
            <person name="Ohm R.A."/>
            <person name="Martin F."/>
            <person name="Silar P."/>
            <person name="Natvig D.O."/>
            <person name="Lalanne C."/>
            <person name="Gautier V."/>
            <person name="Ament-Velasquez S.L."/>
            <person name="Kruys A."/>
            <person name="Hutchinson M.I."/>
            <person name="Powell A.J."/>
            <person name="Barry K."/>
            <person name="Miller A.N."/>
            <person name="Grigoriev I.V."/>
            <person name="Debuchy R."/>
            <person name="Gladieux P."/>
            <person name="Hiltunen Thoren M."/>
            <person name="Johannesson H."/>
        </authorList>
    </citation>
    <scope>NUCLEOTIDE SEQUENCE [LARGE SCALE GENOMIC DNA]</scope>
    <source>
        <strain evidence="3">CBS 340.73</strain>
    </source>
</reference>
<feature type="region of interest" description="Disordered" evidence="1">
    <location>
        <begin position="1"/>
        <end position="90"/>
    </location>
</feature>
<feature type="compositionally biased region" description="Polar residues" evidence="1">
    <location>
        <begin position="56"/>
        <end position="74"/>
    </location>
</feature>
<feature type="compositionally biased region" description="Basic and acidic residues" evidence="1">
    <location>
        <begin position="16"/>
        <end position="31"/>
    </location>
</feature>
<protein>
    <submittedName>
        <fullName evidence="2">Uncharacterized protein</fullName>
    </submittedName>
</protein>
<feature type="region of interest" description="Disordered" evidence="1">
    <location>
        <begin position="171"/>
        <end position="193"/>
    </location>
</feature>
<name>A0AAN6MZT7_9PEZI</name>
<evidence type="ECO:0000313" key="2">
    <source>
        <dbReference type="EMBL" id="KAK3935593.1"/>
    </source>
</evidence>